<evidence type="ECO:0000256" key="8">
    <source>
        <dbReference type="ARBA" id="ARBA00022917"/>
    </source>
</evidence>
<feature type="domain" description="DALR anticodon binding" evidence="12">
    <location>
        <begin position="585"/>
        <end position="688"/>
    </location>
</feature>
<dbReference type="InterPro" id="IPR006194">
    <property type="entry name" value="Gly-tRNA-synth_heterodimer"/>
</dbReference>
<evidence type="ECO:0000256" key="11">
    <source>
        <dbReference type="HAMAP-Rule" id="MF_00255"/>
    </source>
</evidence>
<dbReference type="EC" id="6.1.1.14" evidence="11"/>
<comment type="subcellular location">
    <subcellularLocation>
        <location evidence="1 11">Cytoplasm</location>
    </subcellularLocation>
</comment>
<organism evidence="13 14">
    <name type="scientific">Pseudomaricurvus hydrocarbonicus</name>
    <dbReference type="NCBI Taxonomy" id="1470433"/>
    <lineage>
        <taxon>Bacteria</taxon>
        <taxon>Pseudomonadati</taxon>
        <taxon>Pseudomonadota</taxon>
        <taxon>Gammaproteobacteria</taxon>
        <taxon>Cellvibrionales</taxon>
        <taxon>Cellvibrionaceae</taxon>
        <taxon>Pseudomaricurvus</taxon>
    </lineage>
</organism>
<dbReference type="Pfam" id="PF05746">
    <property type="entry name" value="DALR_1"/>
    <property type="match status" value="1"/>
</dbReference>
<dbReference type="GO" id="GO:0004820">
    <property type="term" value="F:glycine-tRNA ligase activity"/>
    <property type="evidence" value="ECO:0007669"/>
    <property type="project" value="UniProtKB-UniRule"/>
</dbReference>
<dbReference type="RefSeq" id="WP_167191455.1">
    <property type="nucleotide sequence ID" value="NZ_JAAONZ010000022.1"/>
</dbReference>
<dbReference type="HAMAP" id="MF_00255">
    <property type="entry name" value="Gly_tRNA_synth_beta"/>
    <property type="match status" value="1"/>
</dbReference>
<keyword evidence="4 11" id="KW-0963">Cytoplasm</keyword>
<evidence type="ECO:0000256" key="2">
    <source>
        <dbReference type="ARBA" id="ARBA00008226"/>
    </source>
</evidence>
<comment type="caution">
    <text evidence="13">The sequence shown here is derived from an EMBL/GenBank/DDBJ whole genome shotgun (WGS) entry which is preliminary data.</text>
</comment>
<evidence type="ECO:0000256" key="6">
    <source>
        <dbReference type="ARBA" id="ARBA00022741"/>
    </source>
</evidence>
<keyword evidence="7 11" id="KW-0067">ATP-binding</keyword>
<dbReference type="PROSITE" id="PS50861">
    <property type="entry name" value="AA_TRNA_LIGASE_II_GLYAB"/>
    <property type="match status" value="1"/>
</dbReference>
<dbReference type="Gene3D" id="1.10.730.10">
    <property type="entry name" value="Isoleucyl-tRNA Synthetase, Domain 1"/>
    <property type="match status" value="1"/>
</dbReference>
<evidence type="ECO:0000256" key="10">
    <source>
        <dbReference type="ARBA" id="ARBA00047937"/>
    </source>
</evidence>
<keyword evidence="6 11" id="KW-0547">Nucleotide-binding</keyword>
<protein>
    <recommendedName>
        <fullName evidence="11">Glycine--tRNA ligase beta subunit</fullName>
        <ecNumber evidence="11">6.1.1.14</ecNumber>
    </recommendedName>
    <alternativeName>
        <fullName evidence="11">Glycyl-tRNA synthetase beta subunit</fullName>
        <shortName evidence="11">GlyRS</shortName>
    </alternativeName>
</protein>
<evidence type="ECO:0000256" key="5">
    <source>
        <dbReference type="ARBA" id="ARBA00022598"/>
    </source>
</evidence>
<dbReference type="PRINTS" id="PR01045">
    <property type="entry name" value="TRNASYNTHGB"/>
</dbReference>
<dbReference type="AlphaFoldDB" id="A0A9E5MPI0"/>
<dbReference type="NCBIfam" id="TIGR00211">
    <property type="entry name" value="glyS"/>
    <property type="match status" value="1"/>
</dbReference>
<proteinExistence type="inferred from homology"/>
<evidence type="ECO:0000256" key="4">
    <source>
        <dbReference type="ARBA" id="ARBA00022490"/>
    </source>
</evidence>
<name>A0A9E5MPI0_9GAMM</name>
<comment type="catalytic activity">
    <reaction evidence="10 11">
        <text>tRNA(Gly) + glycine + ATP = glycyl-tRNA(Gly) + AMP + diphosphate</text>
        <dbReference type="Rhea" id="RHEA:16013"/>
        <dbReference type="Rhea" id="RHEA-COMP:9664"/>
        <dbReference type="Rhea" id="RHEA-COMP:9683"/>
        <dbReference type="ChEBI" id="CHEBI:30616"/>
        <dbReference type="ChEBI" id="CHEBI:33019"/>
        <dbReference type="ChEBI" id="CHEBI:57305"/>
        <dbReference type="ChEBI" id="CHEBI:78442"/>
        <dbReference type="ChEBI" id="CHEBI:78522"/>
        <dbReference type="ChEBI" id="CHEBI:456215"/>
        <dbReference type="EC" id="6.1.1.14"/>
    </reaction>
</comment>
<keyword evidence="9 11" id="KW-0030">Aminoacyl-tRNA synthetase</keyword>
<dbReference type="Pfam" id="PF02092">
    <property type="entry name" value="tRNA_synt_2f"/>
    <property type="match status" value="1"/>
</dbReference>
<dbReference type="SUPFAM" id="SSF109604">
    <property type="entry name" value="HD-domain/PDEase-like"/>
    <property type="match status" value="1"/>
</dbReference>
<dbReference type="GO" id="GO:0005829">
    <property type="term" value="C:cytosol"/>
    <property type="evidence" value="ECO:0007669"/>
    <property type="project" value="TreeGrafter"/>
</dbReference>
<evidence type="ECO:0000256" key="1">
    <source>
        <dbReference type="ARBA" id="ARBA00004496"/>
    </source>
</evidence>
<keyword evidence="5 11" id="KW-0436">Ligase</keyword>
<gene>
    <name evidence="11" type="primary">glyS</name>
    <name evidence="13" type="ORF">G8770_20485</name>
</gene>
<reference evidence="13" key="1">
    <citation type="submission" date="2020-03" db="EMBL/GenBank/DDBJ databases">
        <authorList>
            <person name="Guo F."/>
        </authorList>
    </citation>
    <scope>NUCLEOTIDE SEQUENCE</scope>
    <source>
        <strain evidence="13">JCM 30134</strain>
    </source>
</reference>
<dbReference type="PANTHER" id="PTHR30075:SF2">
    <property type="entry name" value="GLYCINE--TRNA LIGASE, CHLOROPLASTIC_MITOCHONDRIAL 2"/>
    <property type="match status" value="1"/>
</dbReference>
<dbReference type="EMBL" id="JAAONZ010000022">
    <property type="protein sequence ID" value="NHO67932.1"/>
    <property type="molecule type" value="Genomic_DNA"/>
</dbReference>
<dbReference type="GO" id="GO:0004814">
    <property type="term" value="F:arginine-tRNA ligase activity"/>
    <property type="evidence" value="ECO:0007669"/>
    <property type="project" value="InterPro"/>
</dbReference>
<keyword evidence="8 11" id="KW-0648">Protein biosynthesis</keyword>
<dbReference type="InterPro" id="IPR008909">
    <property type="entry name" value="DALR_anticod-bd"/>
</dbReference>
<dbReference type="InterPro" id="IPR015944">
    <property type="entry name" value="Gly-tRNA-synth_bsu"/>
</dbReference>
<comment type="subunit">
    <text evidence="3 11">Tetramer of two alpha and two beta subunits.</text>
</comment>
<sequence length="693" mass="76054">MAKDFLVELGTEELPPTALKKLMLAFSQGIADGLKQQDLAFEAIEPYAAPRRLAVVVRNLEQQTPQKDVVIWGPPAKIAFDADGNPTKAAEAFANKNGIAVSALTSESDGKVEKLVFRSQAGGEATTDLLPAIVEQSLNALPIAKRMRWGASRAEFVRPVHWLIMLFGDDVVDAEMLGLHAARETRGHRFHYNQTLQVDNASDYLKKLPSIAYVMVDYEQRQQLIRQQVEAEAEKINGVAVIDQDLLDEVTGLVEWPVALTGRFEERFLAVPSEALIYSMKEHQKYFPVVDKDGQLLPHFITVSNIESKDPAQVIDGNERVIRPRLSDAAFFFETDKKVSLSEFRQRLKPIVFQAKLGSIFDKTERIKGLAANIAAQLGADVDKAAQAAELCKSDLVSDMVGEFDKMQGLAGYYYAVHEGLDDDVAKALKEHYQPKFAGDALPETMTGTIVALADRIDTLCGIFGIGQKPTGSKDPFALRRASLGVLRLLVEKQLPLDLKALLSAAADQHGSNIGKADETVTTAFAYMVERFRAWYEEDQIAAEVFQAVQAKQLSEPLDIHNRVLAVNAFRALPEAEALAAANKRVSNILAKSNVETASAVDAGLLQEPAEKALAELLTQKSDEVAPLFAANDYTATLAALASLRAPVDDFFDNVMVMADDEALRNNRIALLNQLRQLFLQVADVSLLAPSKN</sequence>
<evidence type="ECO:0000313" key="14">
    <source>
        <dbReference type="Proteomes" id="UP000787472"/>
    </source>
</evidence>
<dbReference type="GO" id="GO:0005524">
    <property type="term" value="F:ATP binding"/>
    <property type="evidence" value="ECO:0007669"/>
    <property type="project" value="UniProtKB-UniRule"/>
</dbReference>
<dbReference type="GO" id="GO:0006420">
    <property type="term" value="P:arginyl-tRNA aminoacylation"/>
    <property type="evidence" value="ECO:0007669"/>
    <property type="project" value="InterPro"/>
</dbReference>
<dbReference type="SMART" id="SM00836">
    <property type="entry name" value="DALR_1"/>
    <property type="match status" value="1"/>
</dbReference>
<evidence type="ECO:0000256" key="7">
    <source>
        <dbReference type="ARBA" id="ARBA00022840"/>
    </source>
</evidence>
<evidence type="ECO:0000256" key="9">
    <source>
        <dbReference type="ARBA" id="ARBA00023146"/>
    </source>
</evidence>
<dbReference type="PANTHER" id="PTHR30075">
    <property type="entry name" value="GLYCYL-TRNA SYNTHETASE"/>
    <property type="match status" value="1"/>
</dbReference>
<accession>A0A9E5MPI0</accession>
<comment type="similarity">
    <text evidence="2 11">Belongs to the class-II aminoacyl-tRNA synthetase family.</text>
</comment>
<dbReference type="Proteomes" id="UP000787472">
    <property type="component" value="Unassembled WGS sequence"/>
</dbReference>
<evidence type="ECO:0000313" key="13">
    <source>
        <dbReference type="EMBL" id="NHO67932.1"/>
    </source>
</evidence>
<keyword evidence="14" id="KW-1185">Reference proteome</keyword>
<dbReference type="GO" id="GO:0006426">
    <property type="term" value="P:glycyl-tRNA aminoacylation"/>
    <property type="evidence" value="ECO:0007669"/>
    <property type="project" value="UniProtKB-UniRule"/>
</dbReference>
<evidence type="ECO:0000259" key="12">
    <source>
        <dbReference type="SMART" id="SM00836"/>
    </source>
</evidence>
<evidence type="ECO:0000256" key="3">
    <source>
        <dbReference type="ARBA" id="ARBA00011209"/>
    </source>
</evidence>